<dbReference type="InterPro" id="IPR029069">
    <property type="entry name" value="HotDog_dom_sf"/>
</dbReference>
<gene>
    <name evidence="5" type="ORF">G8770_16605</name>
</gene>
<accession>A0A9E5T1V5</accession>
<name>A0A9E5T1V5_9GAMM</name>
<keyword evidence="2 3" id="KW-0378">Hydrolase</keyword>
<protein>
    <submittedName>
        <fullName evidence="5">Acyl-CoA thioesterase</fullName>
    </submittedName>
</protein>
<keyword evidence="6" id="KW-1185">Reference proteome</keyword>
<dbReference type="GO" id="GO:0005829">
    <property type="term" value="C:cytosol"/>
    <property type="evidence" value="ECO:0007669"/>
    <property type="project" value="TreeGrafter"/>
</dbReference>
<dbReference type="InterPro" id="IPR006683">
    <property type="entry name" value="Thioestr_dom"/>
</dbReference>
<reference evidence="5" key="1">
    <citation type="submission" date="2020-03" db="EMBL/GenBank/DDBJ databases">
        <authorList>
            <person name="Guo F."/>
        </authorList>
    </citation>
    <scope>NUCLEOTIDE SEQUENCE</scope>
    <source>
        <strain evidence="5">JCM 30134</strain>
    </source>
</reference>
<dbReference type="AlphaFoldDB" id="A0A9E5T1V5"/>
<dbReference type="Proteomes" id="UP000787472">
    <property type="component" value="Unassembled WGS sequence"/>
</dbReference>
<dbReference type="GO" id="GO:0009062">
    <property type="term" value="P:fatty acid catabolic process"/>
    <property type="evidence" value="ECO:0007669"/>
    <property type="project" value="TreeGrafter"/>
</dbReference>
<feature type="domain" description="HotDog ACOT-type" evidence="4">
    <location>
        <begin position="1"/>
        <end position="109"/>
    </location>
</feature>
<sequence length="125" mass="13569">MKFYSRRVIKPNDLNPSNVLFGGALLSWIDEEAAIFAGCQMKTHRLVTKLISEINFTSSARSGDVIEFGLCVADVGRTSLTVKCVVRNKATHESIIEIEKMVFVAMSEDGVPEPHGAVVDSAIAA</sequence>
<dbReference type="Pfam" id="PF03061">
    <property type="entry name" value="4HBT"/>
    <property type="match status" value="1"/>
</dbReference>
<evidence type="ECO:0000313" key="5">
    <source>
        <dbReference type="EMBL" id="NHO67171.1"/>
    </source>
</evidence>
<dbReference type="SUPFAM" id="SSF54637">
    <property type="entry name" value="Thioesterase/thiol ester dehydrase-isomerase"/>
    <property type="match status" value="1"/>
</dbReference>
<dbReference type="PANTHER" id="PTHR11049">
    <property type="entry name" value="ACYL COENZYME A THIOESTER HYDROLASE"/>
    <property type="match status" value="1"/>
</dbReference>
<evidence type="ECO:0000313" key="6">
    <source>
        <dbReference type="Proteomes" id="UP000787472"/>
    </source>
</evidence>
<dbReference type="CDD" id="cd03442">
    <property type="entry name" value="BFIT_BACH"/>
    <property type="match status" value="1"/>
</dbReference>
<organism evidence="5 6">
    <name type="scientific">Pseudomaricurvus hydrocarbonicus</name>
    <dbReference type="NCBI Taxonomy" id="1470433"/>
    <lineage>
        <taxon>Bacteria</taxon>
        <taxon>Pseudomonadati</taxon>
        <taxon>Pseudomonadota</taxon>
        <taxon>Gammaproteobacteria</taxon>
        <taxon>Cellvibrionales</taxon>
        <taxon>Cellvibrionaceae</taxon>
        <taxon>Pseudomaricurvus</taxon>
    </lineage>
</organism>
<dbReference type="PANTHER" id="PTHR11049:SF31">
    <property type="entry name" value="HOTDOG ACOT-TYPE DOMAIN-CONTAINING PROTEIN"/>
    <property type="match status" value="1"/>
</dbReference>
<evidence type="ECO:0000259" key="4">
    <source>
        <dbReference type="PROSITE" id="PS51770"/>
    </source>
</evidence>
<proteinExistence type="inferred from homology"/>
<dbReference type="EMBL" id="JAAONZ010000014">
    <property type="protein sequence ID" value="NHO67171.1"/>
    <property type="molecule type" value="Genomic_DNA"/>
</dbReference>
<dbReference type="InterPro" id="IPR040170">
    <property type="entry name" value="Cytosol_ACT"/>
</dbReference>
<evidence type="ECO:0000256" key="1">
    <source>
        <dbReference type="ARBA" id="ARBA00010458"/>
    </source>
</evidence>
<dbReference type="InterPro" id="IPR033120">
    <property type="entry name" value="HOTDOG_ACOT"/>
</dbReference>
<dbReference type="GO" id="GO:0006637">
    <property type="term" value="P:acyl-CoA metabolic process"/>
    <property type="evidence" value="ECO:0007669"/>
    <property type="project" value="TreeGrafter"/>
</dbReference>
<evidence type="ECO:0000256" key="2">
    <source>
        <dbReference type="ARBA" id="ARBA00022801"/>
    </source>
</evidence>
<comment type="caution">
    <text evidence="5">The sequence shown here is derived from an EMBL/GenBank/DDBJ whole genome shotgun (WGS) entry which is preliminary data.</text>
</comment>
<dbReference type="PROSITE" id="PS51770">
    <property type="entry name" value="HOTDOG_ACOT"/>
    <property type="match status" value="1"/>
</dbReference>
<evidence type="ECO:0000256" key="3">
    <source>
        <dbReference type="PROSITE-ProRule" id="PRU01106"/>
    </source>
</evidence>
<dbReference type="GO" id="GO:0052816">
    <property type="term" value="F:long-chain fatty acyl-CoA hydrolase activity"/>
    <property type="evidence" value="ECO:0007669"/>
    <property type="project" value="TreeGrafter"/>
</dbReference>
<dbReference type="Gene3D" id="3.10.129.10">
    <property type="entry name" value="Hotdog Thioesterase"/>
    <property type="match status" value="1"/>
</dbReference>
<comment type="similarity">
    <text evidence="1">Belongs to the acyl coenzyme A hydrolase family.</text>
</comment>